<dbReference type="Pfam" id="PF18590">
    <property type="entry name" value="IMP2_N"/>
    <property type="match status" value="1"/>
</dbReference>
<dbReference type="InterPro" id="IPR040955">
    <property type="entry name" value="IMP2_N"/>
</dbReference>
<accession>U6N6V6</accession>
<reference evidence="3" key="2">
    <citation type="submission" date="2013-10" db="EMBL/GenBank/DDBJ databases">
        <authorList>
            <person name="Aslett M."/>
        </authorList>
    </citation>
    <scope>NUCLEOTIDE SEQUENCE [LARGE SCALE GENOMIC DNA]</scope>
    <source>
        <strain evidence="3">Houghton</strain>
    </source>
</reference>
<feature type="domain" description="Immune Mapped Protein 1-like C-terminal" evidence="2">
    <location>
        <begin position="153"/>
        <end position="216"/>
    </location>
</feature>
<dbReference type="RefSeq" id="XP_013438087.1">
    <property type="nucleotide sequence ID" value="XM_013582633.1"/>
</dbReference>
<evidence type="ECO:0000313" key="4">
    <source>
        <dbReference type="Proteomes" id="UP000030754"/>
    </source>
</evidence>
<keyword evidence="4" id="KW-1185">Reference proteome</keyword>
<evidence type="ECO:0000259" key="1">
    <source>
        <dbReference type="Pfam" id="PF18590"/>
    </source>
</evidence>
<reference evidence="3" key="1">
    <citation type="submission" date="2013-10" db="EMBL/GenBank/DDBJ databases">
        <title>Genomic analysis of the causative agents of coccidiosis in chickens.</title>
        <authorList>
            <person name="Reid A.J."/>
            <person name="Blake D."/>
            <person name="Billington K."/>
            <person name="Browne H."/>
            <person name="Dunn M."/>
            <person name="Hung S."/>
            <person name="Kawahara F."/>
            <person name="Miranda-Saavedra D."/>
            <person name="Mourier T."/>
            <person name="Nagra H."/>
            <person name="Otto T.D."/>
            <person name="Rawlings N."/>
            <person name="Sanchez A."/>
            <person name="Sanders M."/>
            <person name="Subramaniam C."/>
            <person name="Tay Y."/>
            <person name="Dear P."/>
            <person name="Doerig C."/>
            <person name="Gruber A."/>
            <person name="Parkinson J."/>
            <person name="Shirley M."/>
            <person name="Wan K.L."/>
            <person name="Berriman M."/>
            <person name="Tomley F."/>
            <person name="Pain A."/>
        </authorList>
    </citation>
    <scope>NUCLEOTIDE SEQUENCE [LARGE SCALE GENOMIC DNA]</scope>
    <source>
        <strain evidence="3">Houghton</strain>
    </source>
</reference>
<dbReference type="InterPro" id="IPR040785">
    <property type="entry name" value="IMP1-like_C"/>
</dbReference>
<dbReference type="OrthoDB" id="329578at2759"/>
<dbReference type="EMBL" id="HG725758">
    <property type="protein sequence ID" value="CDJ69621.1"/>
    <property type="molecule type" value="Genomic_DNA"/>
</dbReference>
<feature type="domain" description="Immune mapped protein 2 N-terminal" evidence="1">
    <location>
        <begin position="62"/>
        <end position="141"/>
    </location>
</feature>
<evidence type="ECO:0000259" key="2">
    <source>
        <dbReference type="Pfam" id="PF18591"/>
    </source>
</evidence>
<dbReference type="GeneID" id="25477834"/>
<proteinExistence type="predicted"/>
<dbReference type="Pfam" id="PF18591">
    <property type="entry name" value="IMP2_C"/>
    <property type="match status" value="1"/>
</dbReference>
<dbReference type="Proteomes" id="UP000030754">
    <property type="component" value="Unassembled WGS sequence"/>
</dbReference>
<organism evidence="3 4">
    <name type="scientific">Eimeria necatrix</name>
    <dbReference type="NCBI Taxonomy" id="51315"/>
    <lineage>
        <taxon>Eukaryota</taxon>
        <taxon>Sar</taxon>
        <taxon>Alveolata</taxon>
        <taxon>Apicomplexa</taxon>
        <taxon>Conoidasida</taxon>
        <taxon>Coccidia</taxon>
        <taxon>Eucoccidiorida</taxon>
        <taxon>Eimeriorina</taxon>
        <taxon>Eimeriidae</taxon>
        <taxon>Eimeria</taxon>
    </lineage>
</organism>
<dbReference type="AlphaFoldDB" id="U6N6V6"/>
<dbReference type="VEuPathDB" id="ToxoDB:ENH_00077040"/>
<evidence type="ECO:0000313" key="3">
    <source>
        <dbReference type="EMBL" id="CDJ69621.1"/>
    </source>
</evidence>
<name>U6N6V6_9EIME</name>
<protein>
    <submittedName>
        <fullName evidence="3">Chromosome III, complete sequence, related</fullName>
    </submittedName>
</protein>
<gene>
    <name evidence="3" type="ORF">ENH_00077040</name>
</gene>
<sequence>MGVFDFVKKQKAGSSAPRAAAAEPVAAAAAAAPPAAAAAAPPAAAAAAPPAAAAAAAAAAATKGAYLVFDTASNGTLFIVWSVSPVEGAMAFFEPKKPVPDFKYKDKGGKSEIFRNLSQDKKNYYEGFCQFFKTAAEHKGLCRLLQGLEAAPIKVEVAFLESSSNKVIFLDAAAAVSAAAAAAVACTPKGDSSLHVQTLAKDVFVRNARRGGAALIF</sequence>